<evidence type="ECO:0000313" key="2">
    <source>
        <dbReference type="Proteomes" id="UP001066276"/>
    </source>
</evidence>
<protein>
    <submittedName>
        <fullName evidence="1">Uncharacterized protein</fullName>
    </submittedName>
</protein>
<evidence type="ECO:0000313" key="1">
    <source>
        <dbReference type="EMBL" id="KAJ1082977.1"/>
    </source>
</evidence>
<keyword evidence="2" id="KW-1185">Reference proteome</keyword>
<organism evidence="1 2">
    <name type="scientific">Pleurodeles waltl</name>
    <name type="common">Iberian ribbed newt</name>
    <dbReference type="NCBI Taxonomy" id="8319"/>
    <lineage>
        <taxon>Eukaryota</taxon>
        <taxon>Metazoa</taxon>
        <taxon>Chordata</taxon>
        <taxon>Craniata</taxon>
        <taxon>Vertebrata</taxon>
        <taxon>Euteleostomi</taxon>
        <taxon>Amphibia</taxon>
        <taxon>Batrachia</taxon>
        <taxon>Caudata</taxon>
        <taxon>Salamandroidea</taxon>
        <taxon>Salamandridae</taxon>
        <taxon>Pleurodelinae</taxon>
        <taxon>Pleurodeles</taxon>
    </lineage>
</organism>
<gene>
    <name evidence="1" type="ORF">NDU88_003138</name>
</gene>
<proteinExistence type="predicted"/>
<name>A0AAV7KUS4_PLEWA</name>
<dbReference type="Proteomes" id="UP001066276">
    <property type="component" value="Chromosome 12"/>
</dbReference>
<comment type="caution">
    <text evidence="1">The sequence shown here is derived from an EMBL/GenBank/DDBJ whole genome shotgun (WGS) entry which is preliminary data.</text>
</comment>
<reference evidence="1" key="1">
    <citation type="journal article" date="2022" name="bioRxiv">
        <title>Sequencing and chromosome-scale assembly of the giantPleurodeles waltlgenome.</title>
        <authorList>
            <person name="Brown T."/>
            <person name="Elewa A."/>
            <person name="Iarovenko S."/>
            <person name="Subramanian E."/>
            <person name="Araus A.J."/>
            <person name="Petzold A."/>
            <person name="Susuki M."/>
            <person name="Suzuki K.-i.T."/>
            <person name="Hayashi T."/>
            <person name="Toyoda A."/>
            <person name="Oliveira C."/>
            <person name="Osipova E."/>
            <person name="Leigh N.D."/>
            <person name="Simon A."/>
            <person name="Yun M.H."/>
        </authorList>
    </citation>
    <scope>NUCLEOTIDE SEQUENCE</scope>
    <source>
        <strain evidence="1">20211129_DDA</strain>
        <tissue evidence="1">Liver</tissue>
    </source>
</reference>
<sequence length="118" mass="13573">MHLPGKDNRVADELSRLPLTNENCEEVDDNECDVALPYDDMVFIEDHGNELEFSKDKWIKKMQKDGILAKVATTVSIPEEGHRDLARKEQVVEYSALSNKLQMSKQKYFQKCISKTNV</sequence>
<dbReference type="EMBL" id="JANPWB010000016">
    <property type="protein sequence ID" value="KAJ1082977.1"/>
    <property type="molecule type" value="Genomic_DNA"/>
</dbReference>
<accession>A0AAV7KUS4</accession>
<dbReference type="AlphaFoldDB" id="A0AAV7KUS4"/>